<dbReference type="RefSeq" id="WP_015247274.1">
    <property type="nucleotide sequence ID" value="NC_019892.1"/>
</dbReference>
<dbReference type="Proteomes" id="UP000010798">
    <property type="component" value="Chromosome"/>
</dbReference>
<gene>
    <name evidence="2" type="ordered locus">Sinac_3914</name>
</gene>
<dbReference type="InterPro" id="IPR029063">
    <property type="entry name" value="SAM-dependent_MTases_sf"/>
</dbReference>
<dbReference type="AlphaFoldDB" id="L0DFV6"/>
<dbReference type="STRING" id="886293.Sinac_3914"/>
<dbReference type="PANTHER" id="PTHR43591">
    <property type="entry name" value="METHYLTRANSFERASE"/>
    <property type="match status" value="1"/>
</dbReference>
<dbReference type="EMBL" id="CP003364">
    <property type="protein sequence ID" value="AGA28142.1"/>
    <property type="molecule type" value="Genomic_DNA"/>
</dbReference>
<dbReference type="GO" id="GO:0032259">
    <property type="term" value="P:methylation"/>
    <property type="evidence" value="ECO:0007669"/>
    <property type="project" value="UniProtKB-KW"/>
</dbReference>
<organism evidence="2 3">
    <name type="scientific">Singulisphaera acidiphila (strain ATCC BAA-1392 / DSM 18658 / VKM B-2454 / MOB10)</name>
    <dbReference type="NCBI Taxonomy" id="886293"/>
    <lineage>
        <taxon>Bacteria</taxon>
        <taxon>Pseudomonadati</taxon>
        <taxon>Planctomycetota</taxon>
        <taxon>Planctomycetia</taxon>
        <taxon>Isosphaerales</taxon>
        <taxon>Isosphaeraceae</taxon>
        <taxon>Singulisphaera</taxon>
    </lineage>
</organism>
<dbReference type="SUPFAM" id="SSF53335">
    <property type="entry name" value="S-adenosyl-L-methionine-dependent methyltransferases"/>
    <property type="match status" value="1"/>
</dbReference>
<accession>L0DFV6</accession>
<dbReference type="HOGENOM" id="CLU_1183773_0_0_0"/>
<keyword evidence="3" id="KW-1185">Reference proteome</keyword>
<name>L0DFV6_SINAD</name>
<sequence>MSADRPIQDVDPAAIDPARPALVHVTAHQVCCDDPWEAAYLRFETPEQEIQKFQTRLLRLGARDWPRDARIVELFCGRGNGLRALDRLGFREVEGVDLSATLLARYDGPSRCYVADCRELPFEDRSKDIVIIQGGLHHLPDLPADLERTLDEIRRVLGDEGRVVIVEPWLTPFLAFVHAVCDRRLARRLVAKVDALATMIEHERTTYEAWLGQPRVIMDAMTRRFDPIVSKQSWGKLQYVGRGRRG</sequence>
<dbReference type="eggNOG" id="COG2226">
    <property type="taxonomic scope" value="Bacteria"/>
</dbReference>
<evidence type="ECO:0000259" key="1">
    <source>
        <dbReference type="Pfam" id="PF08241"/>
    </source>
</evidence>
<keyword evidence="2" id="KW-0489">Methyltransferase</keyword>
<dbReference type="GO" id="GO:0008757">
    <property type="term" value="F:S-adenosylmethionine-dependent methyltransferase activity"/>
    <property type="evidence" value="ECO:0007669"/>
    <property type="project" value="InterPro"/>
</dbReference>
<protein>
    <submittedName>
        <fullName evidence="2">Methylase involved in ubiquinone/menaquinone biosynthesis</fullName>
    </submittedName>
</protein>
<keyword evidence="2" id="KW-0830">Ubiquinone</keyword>
<dbReference type="OrthoDB" id="282790at2"/>
<proteinExistence type="predicted"/>
<dbReference type="Pfam" id="PF08241">
    <property type="entry name" value="Methyltransf_11"/>
    <property type="match status" value="1"/>
</dbReference>
<dbReference type="PANTHER" id="PTHR43591:SF110">
    <property type="entry name" value="RHODANESE DOMAIN-CONTAINING PROTEIN"/>
    <property type="match status" value="1"/>
</dbReference>
<feature type="domain" description="Methyltransferase type 11" evidence="1">
    <location>
        <begin position="76"/>
        <end position="165"/>
    </location>
</feature>
<evidence type="ECO:0000313" key="2">
    <source>
        <dbReference type="EMBL" id="AGA28142.1"/>
    </source>
</evidence>
<evidence type="ECO:0000313" key="3">
    <source>
        <dbReference type="Proteomes" id="UP000010798"/>
    </source>
</evidence>
<reference evidence="2 3" key="1">
    <citation type="submission" date="2012-02" db="EMBL/GenBank/DDBJ databases">
        <title>Complete sequence of chromosome of Singulisphaera acidiphila DSM 18658.</title>
        <authorList>
            <consortium name="US DOE Joint Genome Institute (JGI-PGF)"/>
            <person name="Lucas S."/>
            <person name="Copeland A."/>
            <person name="Lapidus A."/>
            <person name="Glavina del Rio T."/>
            <person name="Dalin E."/>
            <person name="Tice H."/>
            <person name="Bruce D."/>
            <person name="Goodwin L."/>
            <person name="Pitluck S."/>
            <person name="Peters L."/>
            <person name="Ovchinnikova G."/>
            <person name="Chertkov O."/>
            <person name="Kyrpides N."/>
            <person name="Mavromatis K."/>
            <person name="Ivanova N."/>
            <person name="Brettin T."/>
            <person name="Detter J.C."/>
            <person name="Han C."/>
            <person name="Larimer F."/>
            <person name="Land M."/>
            <person name="Hauser L."/>
            <person name="Markowitz V."/>
            <person name="Cheng J.-F."/>
            <person name="Hugenholtz P."/>
            <person name="Woyke T."/>
            <person name="Wu D."/>
            <person name="Tindall B."/>
            <person name="Pomrenke H."/>
            <person name="Brambilla E."/>
            <person name="Klenk H.-P."/>
            <person name="Eisen J.A."/>
        </authorList>
    </citation>
    <scope>NUCLEOTIDE SEQUENCE [LARGE SCALE GENOMIC DNA]</scope>
    <source>
        <strain evidence="3">ATCC BAA-1392 / DSM 18658 / VKM B-2454 / MOB10</strain>
    </source>
</reference>
<dbReference type="Gene3D" id="3.40.50.150">
    <property type="entry name" value="Vaccinia Virus protein VP39"/>
    <property type="match status" value="1"/>
</dbReference>
<dbReference type="CDD" id="cd02440">
    <property type="entry name" value="AdoMet_MTases"/>
    <property type="match status" value="1"/>
</dbReference>
<keyword evidence="2" id="KW-0808">Transferase</keyword>
<dbReference type="KEGG" id="saci:Sinac_3914"/>
<dbReference type="InterPro" id="IPR013216">
    <property type="entry name" value="Methyltransf_11"/>
</dbReference>